<feature type="domain" description="PASTA" evidence="2">
    <location>
        <begin position="45"/>
        <end position="113"/>
    </location>
</feature>
<dbReference type="Gene3D" id="3.30.10.20">
    <property type="match status" value="1"/>
</dbReference>
<dbReference type="AlphaFoldDB" id="A0A2M7T580"/>
<evidence type="ECO:0000259" key="2">
    <source>
        <dbReference type="PROSITE" id="PS51178"/>
    </source>
</evidence>
<dbReference type="Pfam" id="PF03793">
    <property type="entry name" value="PASTA"/>
    <property type="match status" value="1"/>
</dbReference>
<reference evidence="4" key="1">
    <citation type="submission" date="2017-09" db="EMBL/GenBank/DDBJ databases">
        <title>Depth-based differentiation of microbial function through sediment-hosted aquifers and enrichment of novel symbionts in the deep terrestrial subsurface.</title>
        <authorList>
            <person name="Probst A.J."/>
            <person name="Ladd B."/>
            <person name="Jarett J.K."/>
            <person name="Geller-Mcgrath D.E."/>
            <person name="Sieber C.M.K."/>
            <person name="Emerson J.B."/>
            <person name="Anantharaman K."/>
            <person name="Thomas B.C."/>
            <person name="Malmstrom R."/>
            <person name="Stieglmeier M."/>
            <person name="Klingl A."/>
            <person name="Woyke T."/>
            <person name="Ryan C.M."/>
            <person name="Banfield J.F."/>
        </authorList>
    </citation>
    <scope>NUCLEOTIDE SEQUENCE [LARGE SCALE GENOMIC DNA]</scope>
</reference>
<dbReference type="SMART" id="SM00740">
    <property type="entry name" value="PASTA"/>
    <property type="match status" value="1"/>
</dbReference>
<comment type="caution">
    <text evidence="3">The sequence shown here is derived from an EMBL/GenBank/DDBJ whole genome shotgun (WGS) entry which is preliminary data.</text>
</comment>
<dbReference type="EMBL" id="PFNG01000253">
    <property type="protein sequence ID" value="PIZ35117.1"/>
    <property type="molecule type" value="Genomic_DNA"/>
</dbReference>
<evidence type="ECO:0000313" key="3">
    <source>
        <dbReference type="EMBL" id="PIZ35117.1"/>
    </source>
</evidence>
<protein>
    <recommendedName>
        <fullName evidence="2">PASTA domain-containing protein</fullName>
    </recommendedName>
</protein>
<dbReference type="CDD" id="cd06577">
    <property type="entry name" value="PASTA_pknB"/>
    <property type="match status" value="1"/>
</dbReference>
<gene>
    <name evidence="3" type="ORF">COY37_10905</name>
</gene>
<feature type="region of interest" description="Disordered" evidence="1">
    <location>
        <begin position="115"/>
        <end position="143"/>
    </location>
</feature>
<feature type="non-terminal residue" evidence="3">
    <location>
        <position position="168"/>
    </location>
</feature>
<evidence type="ECO:0000256" key="1">
    <source>
        <dbReference type="SAM" id="MobiDB-lite"/>
    </source>
</evidence>
<accession>A0A2M7T580</accession>
<sequence>MIGLFSFKNPRFKLIFIIAIAVVLVVSAAIVGYKTVSSHGAAVINDDGHIAAPAFVGRDLEQVKSTARSLGLKLKIDRWVQSKVYPIGHVVTQKPLPNKKVKVGDTIIIKVSGGGKYGQGSKVEQSDISIKDNPQPLPTPAISPRRSLAGKVVVIDPGHQSKADLSRE</sequence>
<dbReference type="PROSITE" id="PS51178">
    <property type="entry name" value="PASTA"/>
    <property type="match status" value="1"/>
</dbReference>
<organism evidence="3 4">
    <name type="scientific">Candidatus Aquicultor secundus</name>
    <dbReference type="NCBI Taxonomy" id="1973895"/>
    <lineage>
        <taxon>Bacteria</taxon>
        <taxon>Bacillati</taxon>
        <taxon>Actinomycetota</taxon>
        <taxon>Candidatus Aquicultoria</taxon>
        <taxon>Candidatus Aquicultorales</taxon>
        <taxon>Candidatus Aquicultoraceae</taxon>
        <taxon>Candidatus Aquicultor</taxon>
    </lineage>
</organism>
<name>A0A2M7T580_9ACTN</name>
<dbReference type="RefSeq" id="WP_286977555.1">
    <property type="nucleotide sequence ID" value="NZ_PFNG01000253.1"/>
</dbReference>
<proteinExistence type="predicted"/>
<evidence type="ECO:0000313" key="4">
    <source>
        <dbReference type="Proteomes" id="UP000230956"/>
    </source>
</evidence>
<dbReference type="Proteomes" id="UP000230956">
    <property type="component" value="Unassembled WGS sequence"/>
</dbReference>
<dbReference type="InterPro" id="IPR005543">
    <property type="entry name" value="PASTA_dom"/>
</dbReference>